<reference evidence="4 5" key="1">
    <citation type="journal article" date="2005" name="Nature">
        <title>The genome of the social amoeba Dictyostelium discoideum.</title>
        <authorList>
            <consortium name="The Dictyostelium discoideum Sequencing Consortium"/>
            <person name="Eichinger L."/>
            <person name="Pachebat J.A."/>
            <person name="Glockner G."/>
            <person name="Rajandream M.A."/>
            <person name="Sucgang R."/>
            <person name="Berriman M."/>
            <person name="Song J."/>
            <person name="Olsen R."/>
            <person name="Szafranski K."/>
            <person name="Xu Q."/>
            <person name="Tunggal B."/>
            <person name="Kummerfeld S."/>
            <person name="Madera M."/>
            <person name="Konfortov B.A."/>
            <person name="Rivero F."/>
            <person name="Bankier A.T."/>
            <person name="Lehmann R."/>
            <person name="Hamlin N."/>
            <person name="Davies R."/>
            <person name="Gaudet P."/>
            <person name="Fey P."/>
            <person name="Pilcher K."/>
            <person name="Chen G."/>
            <person name="Saunders D."/>
            <person name="Sodergren E."/>
            <person name="Davis P."/>
            <person name="Kerhornou A."/>
            <person name="Nie X."/>
            <person name="Hall N."/>
            <person name="Anjard C."/>
            <person name="Hemphill L."/>
            <person name="Bason N."/>
            <person name="Farbrother P."/>
            <person name="Desany B."/>
            <person name="Just E."/>
            <person name="Morio T."/>
            <person name="Rost R."/>
            <person name="Churcher C."/>
            <person name="Cooper J."/>
            <person name="Haydock S."/>
            <person name="van Driessche N."/>
            <person name="Cronin A."/>
            <person name="Goodhead I."/>
            <person name="Muzny D."/>
            <person name="Mourier T."/>
            <person name="Pain A."/>
            <person name="Lu M."/>
            <person name="Harper D."/>
            <person name="Lindsay R."/>
            <person name="Hauser H."/>
            <person name="James K."/>
            <person name="Quiles M."/>
            <person name="Madan Babu M."/>
            <person name="Saito T."/>
            <person name="Buchrieser C."/>
            <person name="Wardroper A."/>
            <person name="Felder M."/>
            <person name="Thangavelu M."/>
            <person name="Johnson D."/>
            <person name="Knights A."/>
            <person name="Loulseged H."/>
            <person name="Mungall K."/>
            <person name="Oliver K."/>
            <person name="Price C."/>
            <person name="Quail M.A."/>
            <person name="Urushihara H."/>
            <person name="Hernandez J."/>
            <person name="Rabbinowitsch E."/>
            <person name="Steffen D."/>
            <person name="Sanders M."/>
            <person name="Ma J."/>
            <person name="Kohara Y."/>
            <person name="Sharp S."/>
            <person name="Simmonds M."/>
            <person name="Spiegler S."/>
            <person name="Tivey A."/>
            <person name="Sugano S."/>
            <person name="White B."/>
            <person name="Walker D."/>
            <person name="Woodward J."/>
            <person name="Winckler T."/>
            <person name="Tanaka Y."/>
            <person name="Shaulsky G."/>
            <person name="Schleicher M."/>
            <person name="Weinstock G."/>
            <person name="Rosenthal A."/>
            <person name="Cox E.C."/>
            <person name="Chisholm R.L."/>
            <person name="Gibbs R."/>
            <person name="Loomis W.F."/>
            <person name="Platzer M."/>
            <person name="Kay R.R."/>
            <person name="Williams J."/>
            <person name="Dear P.H."/>
            <person name="Noegel A.A."/>
            <person name="Barrell B."/>
            <person name="Kuspa A."/>
        </authorList>
    </citation>
    <scope>NUCLEOTIDE SEQUENCE [LARGE SCALE GENOMIC DNA]</scope>
    <source>
        <strain evidence="4 5">AX4</strain>
    </source>
</reference>
<dbReference type="VEuPathDB" id="AmoebaDB:DDB_G0269936"/>
<dbReference type="SMR" id="Q55CR4"/>
<dbReference type="SMART" id="SM00248">
    <property type="entry name" value="ANK"/>
    <property type="match status" value="7"/>
</dbReference>
<keyword evidence="1" id="KW-0677">Repeat</keyword>
<dbReference type="GO" id="GO:0045944">
    <property type="term" value="P:positive regulation of transcription by RNA polymerase II"/>
    <property type="evidence" value="ECO:0000318"/>
    <property type="project" value="GO_Central"/>
</dbReference>
<feature type="repeat" description="ANK" evidence="3">
    <location>
        <begin position="203"/>
        <end position="235"/>
    </location>
</feature>
<dbReference type="KEGG" id="ddi:DDB_G0269936"/>
<evidence type="ECO:0000256" key="3">
    <source>
        <dbReference type="PROSITE-ProRule" id="PRU00023"/>
    </source>
</evidence>
<dbReference type="eggNOG" id="KOG4177">
    <property type="taxonomic scope" value="Eukaryota"/>
</dbReference>
<dbReference type="Gene3D" id="1.25.40.20">
    <property type="entry name" value="Ankyrin repeat-containing domain"/>
    <property type="match status" value="2"/>
</dbReference>
<organism evidence="4 5">
    <name type="scientific">Dictyostelium discoideum</name>
    <name type="common">Social amoeba</name>
    <dbReference type="NCBI Taxonomy" id="44689"/>
    <lineage>
        <taxon>Eukaryota</taxon>
        <taxon>Amoebozoa</taxon>
        <taxon>Evosea</taxon>
        <taxon>Eumycetozoa</taxon>
        <taxon>Dictyostelia</taxon>
        <taxon>Dictyosteliales</taxon>
        <taxon>Dictyosteliaceae</taxon>
        <taxon>Dictyostelium</taxon>
    </lineage>
</organism>
<dbReference type="PROSITE" id="PS50297">
    <property type="entry name" value="ANK_REP_REGION"/>
    <property type="match status" value="4"/>
</dbReference>
<accession>Q55CR4</accession>
<keyword evidence="5" id="KW-1185">Reference proteome</keyword>
<dbReference type="GO" id="GO:0000976">
    <property type="term" value="F:transcription cis-regulatory region binding"/>
    <property type="evidence" value="ECO:0000318"/>
    <property type="project" value="GO_Central"/>
</dbReference>
<dbReference type="InParanoid" id="Q55CR4"/>
<dbReference type="dictyBase" id="DDB_G0269936"/>
<evidence type="ECO:0000256" key="2">
    <source>
        <dbReference type="ARBA" id="ARBA00023043"/>
    </source>
</evidence>
<dbReference type="STRING" id="44689.Q55CR4"/>
<dbReference type="GeneID" id="8617374"/>
<feature type="repeat" description="ANK" evidence="3">
    <location>
        <begin position="245"/>
        <end position="277"/>
    </location>
</feature>
<dbReference type="HOGENOM" id="CLU_793270_0_0_1"/>
<dbReference type="Pfam" id="PF12796">
    <property type="entry name" value="Ank_2"/>
    <property type="match status" value="2"/>
</dbReference>
<dbReference type="PROSITE" id="PS50088">
    <property type="entry name" value="ANK_REPEAT"/>
    <property type="match status" value="4"/>
</dbReference>
<dbReference type="Proteomes" id="UP000002195">
    <property type="component" value="Unassembled WGS sequence"/>
</dbReference>
<dbReference type="PANTHER" id="PTHR24124">
    <property type="entry name" value="ANKYRIN REPEAT FAMILY A"/>
    <property type="match status" value="1"/>
</dbReference>
<dbReference type="AlphaFoldDB" id="Q55CR4"/>
<name>Q55CR4_DICDI</name>
<dbReference type="FunCoup" id="Q55CR4">
    <property type="interactions" value="164"/>
</dbReference>
<dbReference type="PhylomeDB" id="Q55CR4"/>
<dbReference type="GO" id="GO:0005634">
    <property type="term" value="C:nucleus"/>
    <property type="evidence" value="ECO:0000318"/>
    <property type="project" value="GO_Central"/>
</dbReference>
<feature type="repeat" description="ANK" evidence="3">
    <location>
        <begin position="168"/>
        <end position="202"/>
    </location>
</feature>
<dbReference type="InterPro" id="IPR036770">
    <property type="entry name" value="Ankyrin_rpt-contain_sf"/>
</dbReference>
<dbReference type="PANTHER" id="PTHR24124:SF14">
    <property type="entry name" value="CHROMOSOME UNDETERMINED SCAFFOLD_25, WHOLE GENOME SHOTGUN SEQUENCE"/>
    <property type="match status" value="1"/>
</dbReference>
<dbReference type="PaxDb" id="44689-DDB0190684"/>
<protein>
    <submittedName>
        <fullName evidence="4">Uncharacterized protein</fullName>
    </submittedName>
</protein>
<comment type="caution">
    <text evidence="4">The sequence shown here is derived from an EMBL/GenBank/DDBJ whole genome shotgun (WGS) entry which is preliminary data.</text>
</comment>
<proteinExistence type="predicted"/>
<dbReference type="OMA" id="NGWEYYR"/>
<dbReference type="InterPro" id="IPR002110">
    <property type="entry name" value="Ankyrin_rpt"/>
</dbReference>
<evidence type="ECO:0000256" key="1">
    <source>
        <dbReference type="ARBA" id="ARBA00022737"/>
    </source>
</evidence>
<evidence type="ECO:0000313" key="4">
    <source>
        <dbReference type="EMBL" id="EAL72318.1"/>
    </source>
</evidence>
<dbReference type="SUPFAM" id="SSF48403">
    <property type="entry name" value="Ankyrin repeat"/>
    <property type="match status" value="1"/>
</dbReference>
<evidence type="ECO:0000313" key="5">
    <source>
        <dbReference type="Proteomes" id="UP000002195"/>
    </source>
</evidence>
<gene>
    <name evidence="4" type="ORF">DDB_G0269936</name>
</gene>
<feature type="repeat" description="ANK" evidence="3">
    <location>
        <begin position="280"/>
        <end position="312"/>
    </location>
</feature>
<dbReference type="EMBL" id="AAFI02000005">
    <property type="protein sequence ID" value="EAL72318.1"/>
    <property type="molecule type" value="Genomic_DNA"/>
</dbReference>
<dbReference type="RefSeq" id="XP_646417.1">
    <property type="nucleotide sequence ID" value="XM_641325.1"/>
</dbReference>
<keyword evidence="2 3" id="KW-0040">ANK repeat</keyword>
<sequence>MIFNRINSSIIKTTNFLFNNNNKNVLKNFKIFYSSGINSTLPSSLSNNINNFKNNNNDLFKTFDIEKIKKEYENNNESGIIEYYESFIDDFAKKETRLMNWDSSHWASFKGHKEYLKLLLADGKQQKPDKFGVTSLQIAIQRGFFDSAILIVESGLVDPNQRDTKPGIRLSPLHLSLNHSNPSIDLIKLLLKKGANVNQESTDKRTPLFRACQLSREDIIQLLLEYGANINIQDNPKTNGWEYYRVSTPLHISVSKGDYNIVKLLLEKGGNANLRLMDDCGESLLHVAALNGDIEMSKLLIENGADFNALDCYEATPLDYAQSGYQSNLEYVEFLKSNYKNIKNGKGRKM</sequence>